<protein>
    <submittedName>
        <fullName evidence="2">Uncharacterized protein</fullName>
    </submittedName>
</protein>
<evidence type="ECO:0000256" key="1">
    <source>
        <dbReference type="SAM" id="MobiDB-lite"/>
    </source>
</evidence>
<gene>
    <name evidence="2" type="ORF">ARMSODRAFT_895705</name>
</gene>
<name>A0A2H3BET9_9AGAR</name>
<dbReference type="Proteomes" id="UP000218334">
    <property type="component" value="Unassembled WGS sequence"/>
</dbReference>
<proteinExistence type="predicted"/>
<evidence type="ECO:0000313" key="2">
    <source>
        <dbReference type="EMBL" id="PBK62343.1"/>
    </source>
</evidence>
<evidence type="ECO:0000313" key="3">
    <source>
        <dbReference type="Proteomes" id="UP000218334"/>
    </source>
</evidence>
<keyword evidence="3" id="KW-1185">Reference proteome</keyword>
<dbReference type="EMBL" id="KZ293467">
    <property type="protein sequence ID" value="PBK62343.1"/>
    <property type="molecule type" value="Genomic_DNA"/>
</dbReference>
<dbReference type="STRING" id="1076256.A0A2H3BET9"/>
<reference evidence="3" key="1">
    <citation type="journal article" date="2017" name="Nat. Ecol. Evol.">
        <title>Genome expansion and lineage-specific genetic innovations in the forest pathogenic fungi Armillaria.</title>
        <authorList>
            <person name="Sipos G."/>
            <person name="Prasanna A.N."/>
            <person name="Walter M.C."/>
            <person name="O'Connor E."/>
            <person name="Balint B."/>
            <person name="Krizsan K."/>
            <person name="Kiss B."/>
            <person name="Hess J."/>
            <person name="Varga T."/>
            <person name="Slot J."/>
            <person name="Riley R."/>
            <person name="Boka B."/>
            <person name="Rigling D."/>
            <person name="Barry K."/>
            <person name="Lee J."/>
            <person name="Mihaltcheva S."/>
            <person name="LaButti K."/>
            <person name="Lipzen A."/>
            <person name="Waldron R."/>
            <person name="Moloney N.M."/>
            <person name="Sperisen C."/>
            <person name="Kredics L."/>
            <person name="Vagvoelgyi C."/>
            <person name="Patrignani A."/>
            <person name="Fitzpatrick D."/>
            <person name="Nagy I."/>
            <person name="Doyle S."/>
            <person name="Anderson J.B."/>
            <person name="Grigoriev I.V."/>
            <person name="Gueldener U."/>
            <person name="Muensterkoetter M."/>
            <person name="Nagy L.G."/>
        </authorList>
    </citation>
    <scope>NUCLEOTIDE SEQUENCE [LARGE SCALE GENOMIC DNA]</scope>
    <source>
        <strain evidence="3">28-4</strain>
    </source>
</reference>
<feature type="non-terminal residue" evidence="2">
    <location>
        <position position="1"/>
    </location>
</feature>
<organism evidence="2 3">
    <name type="scientific">Armillaria solidipes</name>
    <dbReference type="NCBI Taxonomy" id="1076256"/>
    <lineage>
        <taxon>Eukaryota</taxon>
        <taxon>Fungi</taxon>
        <taxon>Dikarya</taxon>
        <taxon>Basidiomycota</taxon>
        <taxon>Agaricomycotina</taxon>
        <taxon>Agaricomycetes</taxon>
        <taxon>Agaricomycetidae</taxon>
        <taxon>Agaricales</taxon>
        <taxon>Marasmiineae</taxon>
        <taxon>Physalacriaceae</taxon>
        <taxon>Armillaria</taxon>
    </lineage>
</organism>
<sequence length="175" mass="19625">FAENSAEMKKLATRDFEDLLQCAIPIFEGLLPEPFNGLLLTLLYRVAEWHTLAKLRMHTEQSLSWLDTSTQIFGRLMRQFRDQTSHFDTVELPHEAAASEHRAPQNATGNPSMSTEASAPRPQASSACRPHKLNINTFKFHSLGDYVASIRLFGTTDSYSTQMVKSIPNSQEALG</sequence>
<feature type="region of interest" description="Disordered" evidence="1">
    <location>
        <begin position="96"/>
        <end position="128"/>
    </location>
</feature>
<dbReference type="AlphaFoldDB" id="A0A2H3BET9"/>
<feature type="compositionally biased region" description="Polar residues" evidence="1">
    <location>
        <begin position="105"/>
        <end position="117"/>
    </location>
</feature>
<accession>A0A2H3BET9</accession>